<dbReference type="Proteomes" id="UP000464053">
    <property type="component" value="Chromosome"/>
</dbReference>
<gene>
    <name evidence="2" type="primary">cai_1</name>
    <name evidence="2" type="ORF">C7M51_00068</name>
</gene>
<evidence type="ECO:0000313" key="2">
    <source>
        <dbReference type="EMBL" id="QHM69815.1"/>
    </source>
</evidence>
<feature type="transmembrane region" description="Helical" evidence="1">
    <location>
        <begin position="12"/>
        <end position="33"/>
    </location>
</feature>
<name>A0A6P1PVH7_9GAMM</name>
<keyword evidence="1" id="KW-1133">Transmembrane helix</keyword>
<dbReference type="AlphaFoldDB" id="A0A6P1PVH7"/>
<keyword evidence="1" id="KW-0812">Transmembrane</keyword>
<evidence type="ECO:0000313" key="3">
    <source>
        <dbReference type="Proteomes" id="UP000464053"/>
    </source>
</evidence>
<accession>A0A6P1PVH7</accession>
<protein>
    <submittedName>
        <fullName evidence="2">Colicin-A immunity protein</fullName>
    </submittedName>
</protein>
<reference evidence="2 3" key="1">
    <citation type="submission" date="2018-03" db="EMBL/GenBank/DDBJ databases">
        <title>Pantoea intestinalis SRCM103226 isolated form the mealworm.</title>
        <authorList>
            <person name="Jeong D.-Y."/>
            <person name="Kim J.W."/>
        </authorList>
    </citation>
    <scope>NUCLEOTIDE SEQUENCE [LARGE SCALE GENOMIC DNA]</scope>
    <source>
        <strain evidence="2 3">SRCM103226</strain>
    </source>
</reference>
<keyword evidence="3" id="KW-1185">Reference proteome</keyword>
<dbReference type="Pfam" id="PF03857">
    <property type="entry name" value="Colicin_im"/>
    <property type="match status" value="1"/>
</dbReference>
<dbReference type="OrthoDB" id="6519943at2"/>
<dbReference type="KEGG" id="mint:C7M51_00068"/>
<organism evidence="2 3">
    <name type="scientific">Mixta intestinalis</name>
    <dbReference type="NCBI Taxonomy" id="1615494"/>
    <lineage>
        <taxon>Bacteria</taxon>
        <taxon>Pseudomonadati</taxon>
        <taxon>Pseudomonadota</taxon>
        <taxon>Gammaproteobacteria</taxon>
        <taxon>Enterobacterales</taxon>
        <taxon>Erwiniaceae</taxon>
        <taxon>Mixta</taxon>
    </lineage>
</organism>
<evidence type="ECO:0000256" key="1">
    <source>
        <dbReference type="SAM" id="Phobius"/>
    </source>
</evidence>
<keyword evidence="1" id="KW-0472">Membrane</keyword>
<dbReference type="GO" id="GO:0030153">
    <property type="term" value="P:bacteriocin immunity"/>
    <property type="evidence" value="ECO:0007669"/>
    <property type="project" value="InterPro"/>
</dbReference>
<dbReference type="GO" id="GO:0015643">
    <property type="term" value="F:toxic substance binding"/>
    <property type="evidence" value="ECO:0007669"/>
    <property type="project" value="InterPro"/>
</dbReference>
<dbReference type="EMBL" id="CP028271">
    <property type="protein sequence ID" value="QHM69815.1"/>
    <property type="molecule type" value="Genomic_DNA"/>
</dbReference>
<proteinExistence type="predicted"/>
<sequence>MARKNNRLANRLLFTFAFFGSFPLLAIFITYLINPESSVLYYIFTNTQDIPSVTSAFNPVMTKAMDLYCKSAPFFCIFNFFNYI</sequence>
<dbReference type="InterPro" id="IPR005557">
    <property type="entry name" value="Colicin_im"/>
</dbReference>